<name>A0A916LEU1_MYCTX</name>
<organism evidence="1 2">
    <name type="scientific">Mycobacterium tuberculosis</name>
    <dbReference type="NCBI Taxonomy" id="1773"/>
    <lineage>
        <taxon>Bacteria</taxon>
        <taxon>Bacillati</taxon>
        <taxon>Actinomycetota</taxon>
        <taxon>Actinomycetes</taxon>
        <taxon>Mycobacteriales</taxon>
        <taxon>Mycobacteriaceae</taxon>
        <taxon>Mycobacterium</taxon>
        <taxon>Mycobacterium tuberculosis complex</taxon>
    </lineage>
</organism>
<accession>A0A916LEU1</accession>
<dbReference type="EMBL" id="CSBK01002783">
    <property type="protein sequence ID" value="CPA22513.1"/>
    <property type="molecule type" value="Genomic_DNA"/>
</dbReference>
<comment type="caution">
    <text evidence="1">The sequence shown here is derived from an EMBL/GenBank/DDBJ whole genome shotgun (WGS) entry which is preliminary data.</text>
</comment>
<sequence>MCTPPCMGLPTEPGCVNQSSAVINVDPLASEEA</sequence>
<gene>
    <name evidence="1" type="ORF">ERS007739_04449</name>
</gene>
<proteinExistence type="predicted"/>
<dbReference type="AlphaFoldDB" id="A0A916LEU1"/>
<dbReference type="Proteomes" id="UP000039021">
    <property type="component" value="Unassembled WGS sequence"/>
</dbReference>
<evidence type="ECO:0000313" key="2">
    <source>
        <dbReference type="Proteomes" id="UP000039021"/>
    </source>
</evidence>
<evidence type="ECO:0000313" key="1">
    <source>
        <dbReference type="EMBL" id="CPA22513.1"/>
    </source>
</evidence>
<protein>
    <submittedName>
        <fullName evidence="1">Uncharacterized protein</fullName>
    </submittedName>
</protein>
<reference evidence="2" key="1">
    <citation type="submission" date="2015-03" db="EMBL/GenBank/DDBJ databases">
        <authorList>
            <consortium name="Pathogen Informatics"/>
        </authorList>
    </citation>
    <scope>NUCLEOTIDE SEQUENCE [LARGE SCALE GENOMIC DNA]</scope>
    <source>
        <strain evidence="2">N09902308</strain>
    </source>
</reference>